<protein>
    <recommendedName>
        <fullName evidence="1">DUF2087 domain-containing protein</fullName>
    </recommendedName>
</protein>
<dbReference type="InterPro" id="IPR018656">
    <property type="entry name" value="DUF2087"/>
</dbReference>
<dbReference type="RefSeq" id="WP_344830642.1">
    <property type="nucleotide sequence ID" value="NZ_BAAAUV010000009.1"/>
</dbReference>
<feature type="domain" description="DUF2087" evidence="1">
    <location>
        <begin position="26"/>
        <end position="99"/>
    </location>
</feature>
<name>A0ABP6QCQ4_9ACTN</name>
<dbReference type="Pfam" id="PF09860">
    <property type="entry name" value="DUF2087"/>
    <property type="match status" value="1"/>
</dbReference>
<reference evidence="3" key="1">
    <citation type="journal article" date="2019" name="Int. J. Syst. Evol. Microbiol.">
        <title>The Global Catalogue of Microorganisms (GCM) 10K type strain sequencing project: providing services to taxonomists for standard genome sequencing and annotation.</title>
        <authorList>
            <consortium name="The Broad Institute Genomics Platform"/>
            <consortium name="The Broad Institute Genome Sequencing Center for Infectious Disease"/>
            <person name="Wu L."/>
            <person name="Ma J."/>
        </authorList>
    </citation>
    <scope>NUCLEOTIDE SEQUENCE [LARGE SCALE GENOMIC DNA]</scope>
    <source>
        <strain evidence="3">JCM 9377</strain>
    </source>
</reference>
<dbReference type="Proteomes" id="UP001501237">
    <property type="component" value="Unassembled WGS sequence"/>
</dbReference>
<comment type="caution">
    <text evidence="2">The sequence shown here is derived from an EMBL/GenBank/DDBJ whole genome shotgun (WGS) entry which is preliminary data.</text>
</comment>
<organism evidence="2 3">
    <name type="scientific">Actinocorallia longicatena</name>
    <dbReference type="NCBI Taxonomy" id="111803"/>
    <lineage>
        <taxon>Bacteria</taxon>
        <taxon>Bacillati</taxon>
        <taxon>Actinomycetota</taxon>
        <taxon>Actinomycetes</taxon>
        <taxon>Streptosporangiales</taxon>
        <taxon>Thermomonosporaceae</taxon>
        <taxon>Actinocorallia</taxon>
    </lineage>
</organism>
<evidence type="ECO:0000313" key="2">
    <source>
        <dbReference type="EMBL" id="GAA3217953.1"/>
    </source>
</evidence>
<accession>A0ABP6QCQ4</accession>
<dbReference type="EMBL" id="BAAAUV010000009">
    <property type="protein sequence ID" value="GAA3217953.1"/>
    <property type="molecule type" value="Genomic_DNA"/>
</dbReference>
<evidence type="ECO:0000259" key="1">
    <source>
        <dbReference type="Pfam" id="PF09860"/>
    </source>
</evidence>
<sequence length="107" mass="12029">MATETADPDARQPGGWKPDAFLRDGRLIRLPAKWTRKKIVLETLAAAAFTRGERYDEKTVNAKLKSWTDGGVTDHVTLRRYLVDLRLLARDDSTGTYWVLDPPGEAS</sequence>
<gene>
    <name evidence="2" type="ORF">GCM10010468_41100</name>
</gene>
<keyword evidence="3" id="KW-1185">Reference proteome</keyword>
<proteinExistence type="predicted"/>
<evidence type="ECO:0000313" key="3">
    <source>
        <dbReference type="Proteomes" id="UP001501237"/>
    </source>
</evidence>